<dbReference type="InterPro" id="IPR011009">
    <property type="entry name" value="Kinase-like_dom_sf"/>
</dbReference>
<dbReference type="GO" id="GO:0005524">
    <property type="term" value="F:ATP binding"/>
    <property type="evidence" value="ECO:0007669"/>
    <property type="project" value="UniProtKB-UniRule"/>
</dbReference>
<evidence type="ECO:0000259" key="7">
    <source>
        <dbReference type="PROSITE" id="PS50011"/>
    </source>
</evidence>
<evidence type="ECO:0000256" key="3">
    <source>
        <dbReference type="ARBA" id="ARBA00022741"/>
    </source>
</evidence>
<keyword evidence="5 6" id="KW-0067">ATP-binding</keyword>
<evidence type="ECO:0000256" key="4">
    <source>
        <dbReference type="ARBA" id="ARBA00022777"/>
    </source>
</evidence>
<organism evidence="8 9">
    <name type="scientific">Steinernema glaseri</name>
    <dbReference type="NCBI Taxonomy" id="37863"/>
    <lineage>
        <taxon>Eukaryota</taxon>
        <taxon>Metazoa</taxon>
        <taxon>Ecdysozoa</taxon>
        <taxon>Nematoda</taxon>
        <taxon>Chromadorea</taxon>
        <taxon>Rhabditida</taxon>
        <taxon>Tylenchina</taxon>
        <taxon>Panagrolaimomorpha</taxon>
        <taxon>Strongyloidoidea</taxon>
        <taxon>Steinernematidae</taxon>
        <taxon>Steinernema</taxon>
    </lineage>
</organism>
<dbReference type="InterPro" id="IPR017441">
    <property type="entry name" value="Protein_kinase_ATP_BS"/>
</dbReference>
<feature type="binding site" evidence="6">
    <location>
        <position position="47"/>
    </location>
    <ligand>
        <name>ATP</name>
        <dbReference type="ChEBI" id="CHEBI:30616"/>
    </ligand>
</feature>
<dbReference type="Proteomes" id="UP000095287">
    <property type="component" value="Unplaced"/>
</dbReference>
<reference evidence="9" key="1">
    <citation type="submission" date="2016-11" db="UniProtKB">
        <authorList>
            <consortium name="WormBaseParasite"/>
        </authorList>
    </citation>
    <scope>IDENTIFICATION</scope>
</reference>
<feature type="domain" description="Protein kinase" evidence="7">
    <location>
        <begin position="19"/>
        <end position="139"/>
    </location>
</feature>
<dbReference type="InterPro" id="IPR000719">
    <property type="entry name" value="Prot_kinase_dom"/>
</dbReference>
<name>A0A1I7YNU7_9BILA</name>
<dbReference type="PROSITE" id="PS00107">
    <property type="entry name" value="PROTEIN_KINASE_ATP"/>
    <property type="match status" value="1"/>
</dbReference>
<proteinExistence type="predicted"/>
<sequence>MARYHFEAPSVINLNGSFYHPSHKLGSGGFGTVFAMVNSSGEKIAVKTVNDNGNDNFALVNDEVTIWSRLRHKNIVQFYAYHTLPGVHFISMELAAYGDLQKFITEQSHYCSPSLRRHIASQLLEAVSFIHRNGLCIAT</sequence>
<keyword evidence="4" id="KW-0418">Kinase</keyword>
<dbReference type="AlphaFoldDB" id="A0A1I7YNU7"/>
<evidence type="ECO:0000256" key="1">
    <source>
        <dbReference type="ARBA" id="ARBA00022527"/>
    </source>
</evidence>
<dbReference type="PANTHER" id="PTHR11584">
    <property type="entry name" value="SERINE/THREONINE PROTEIN KINASE"/>
    <property type="match status" value="1"/>
</dbReference>
<accession>A0A1I7YNU7</accession>
<evidence type="ECO:0000256" key="6">
    <source>
        <dbReference type="PROSITE-ProRule" id="PRU10141"/>
    </source>
</evidence>
<keyword evidence="8" id="KW-1185">Reference proteome</keyword>
<dbReference type="SMART" id="SM00220">
    <property type="entry name" value="S_TKc"/>
    <property type="match status" value="1"/>
</dbReference>
<keyword evidence="2" id="KW-0808">Transferase</keyword>
<evidence type="ECO:0000256" key="2">
    <source>
        <dbReference type="ARBA" id="ARBA00022679"/>
    </source>
</evidence>
<evidence type="ECO:0000313" key="8">
    <source>
        <dbReference type="Proteomes" id="UP000095287"/>
    </source>
</evidence>
<evidence type="ECO:0000313" key="9">
    <source>
        <dbReference type="WBParaSite" id="L893_g18203.t1"/>
    </source>
</evidence>
<protein>
    <submittedName>
        <fullName evidence="9">Protein kinase domain-containing protein</fullName>
    </submittedName>
</protein>
<dbReference type="Pfam" id="PF00069">
    <property type="entry name" value="Pkinase"/>
    <property type="match status" value="1"/>
</dbReference>
<dbReference type="PROSITE" id="PS50011">
    <property type="entry name" value="PROTEIN_KINASE_DOM"/>
    <property type="match status" value="1"/>
</dbReference>
<keyword evidence="3 6" id="KW-0547">Nucleotide-binding</keyword>
<dbReference type="GO" id="GO:0004674">
    <property type="term" value="F:protein serine/threonine kinase activity"/>
    <property type="evidence" value="ECO:0007669"/>
    <property type="project" value="UniProtKB-KW"/>
</dbReference>
<evidence type="ECO:0000256" key="5">
    <source>
        <dbReference type="ARBA" id="ARBA00022840"/>
    </source>
</evidence>
<dbReference type="Gene3D" id="1.10.510.10">
    <property type="entry name" value="Transferase(Phosphotransferase) domain 1"/>
    <property type="match status" value="1"/>
</dbReference>
<dbReference type="WBParaSite" id="L893_g18203.t1">
    <property type="protein sequence ID" value="L893_g18203.t1"/>
    <property type="gene ID" value="L893_g18203"/>
</dbReference>
<dbReference type="SUPFAM" id="SSF56112">
    <property type="entry name" value="Protein kinase-like (PK-like)"/>
    <property type="match status" value="1"/>
</dbReference>
<dbReference type="GO" id="GO:0035556">
    <property type="term" value="P:intracellular signal transduction"/>
    <property type="evidence" value="ECO:0007669"/>
    <property type="project" value="UniProtKB-ARBA"/>
</dbReference>
<dbReference type="PANTHER" id="PTHR11584:SF369">
    <property type="entry name" value="MITOGEN-ACTIVATED PROTEIN KINASE KINASE KINASE 19-RELATED"/>
    <property type="match status" value="1"/>
</dbReference>
<dbReference type="CDD" id="cd00180">
    <property type="entry name" value="PKc"/>
    <property type="match status" value="1"/>
</dbReference>
<keyword evidence="1" id="KW-0723">Serine/threonine-protein kinase</keyword>